<dbReference type="GO" id="GO:0016020">
    <property type="term" value="C:membrane"/>
    <property type="evidence" value="ECO:0007669"/>
    <property type="project" value="UniProtKB-SubCell"/>
</dbReference>
<feature type="compositionally biased region" description="Low complexity" evidence="8">
    <location>
        <begin position="625"/>
        <end position="643"/>
    </location>
</feature>
<gene>
    <name evidence="10" type="ORF">SPSK_08366</name>
</gene>
<reference evidence="10 11" key="2">
    <citation type="journal article" date="2015" name="Eukaryot. Cell">
        <title>Asexual propagation of a virulent clone complex in a human and feline outbreak of sporotrichosis.</title>
        <authorList>
            <person name="Teixeira Mde M."/>
            <person name="Rodrigues A.M."/>
            <person name="Tsui C.K."/>
            <person name="de Almeida L.G."/>
            <person name="Van Diepeningen A.D."/>
            <person name="van den Ende B.G."/>
            <person name="Fernandes G.F."/>
            <person name="Kano R."/>
            <person name="Hamelin R.C."/>
            <person name="Lopes-Bezerra L.M."/>
            <person name="Vasconcelos A.T."/>
            <person name="de Hoog S."/>
            <person name="de Camargo Z.P."/>
            <person name="Felipe M.S."/>
        </authorList>
    </citation>
    <scope>NUCLEOTIDE SEQUENCE [LARGE SCALE GENOMIC DNA]</scope>
    <source>
        <strain evidence="10 11">1099-18</strain>
    </source>
</reference>
<dbReference type="GO" id="GO:0016042">
    <property type="term" value="P:lipid catabolic process"/>
    <property type="evidence" value="ECO:0007669"/>
    <property type="project" value="UniProtKB-KW"/>
</dbReference>
<dbReference type="FunFam" id="3.40.50.1820:FF:000095">
    <property type="entry name" value="Triglyceride lipase-cholesterol esterase"/>
    <property type="match status" value="1"/>
</dbReference>
<dbReference type="PANTHER" id="PTHR11005">
    <property type="entry name" value="LYSOSOMAL ACID LIPASE-RELATED"/>
    <property type="match status" value="1"/>
</dbReference>
<feature type="compositionally biased region" description="Polar residues" evidence="8">
    <location>
        <begin position="529"/>
        <end position="538"/>
    </location>
</feature>
<feature type="compositionally biased region" description="Basic and acidic residues" evidence="8">
    <location>
        <begin position="549"/>
        <end position="558"/>
    </location>
</feature>
<evidence type="ECO:0000256" key="8">
    <source>
        <dbReference type="SAM" id="MobiDB-lite"/>
    </source>
</evidence>
<keyword evidence="4" id="KW-0442">Lipid degradation</keyword>
<feature type="domain" description="AB hydrolase-1" evidence="9">
    <location>
        <begin position="132"/>
        <end position="425"/>
    </location>
</feature>
<dbReference type="GO" id="GO:0016787">
    <property type="term" value="F:hydrolase activity"/>
    <property type="evidence" value="ECO:0007669"/>
    <property type="project" value="UniProtKB-KW"/>
</dbReference>
<keyword evidence="2" id="KW-0812">Transmembrane</keyword>
<dbReference type="Gene3D" id="3.40.50.1820">
    <property type="entry name" value="alpha/beta hydrolase"/>
    <property type="match status" value="1"/>
</dbReference>
<evidence type="ECO:0000256" key="3">
    <source>
        <dbReference type="ARBA" id="ARBA00022801"/>
    </source>
</evidence>
<dbReference type="OrthoDB" id="9974421at2759"/>
<comment type="caution">
    <text evidence="10">The sequence shown here is derived from an EMBL/GenBank/DDBJ whole genome shotgun (WGS) entry which is preliminary data.</text>
</comment>
<sequence length="1061" mass="113282">MPVPFIGRLNVTEYTALVSSFFLVAFEAIIRILTLALPNSLISLFYRASRRLFNRFASPAQKRAEERKKSISTSIRDASDFVELCRLFGYTAEEHVFQTKDGYLLGLHRLAWRRGEEDQKVNAGPNSLQKRVIYMHHGLLMNSEVWVCTTDVERCLPFVLVERGFDVWFGNNRGNKYSKKSVKASSKSIDFWNFSIDEFAFHDIPNSIAYILETTGQKSLSYIGFSQGTAQAFASLAIHPKLNDQVNVFIALAPAMSPAGLSNGIVDALVKASPQVLYLLFGRRSILSSATMWQSILYPPVFVRTIDIGLSFLFGWKTKNIAISQKLAAYAHLYSYTSTKSVVHWFQIIRTKSFQMYDDDVHPLLATHSKHTKVAKYPTRNIKTPVVLVYGGSDSLVDIKAMMRELPAQTVATEIPHYEHLDFLWARDVDTQVFRHVFDALDSFTGAEHTKEEYARFRSARHTSLSAANSFHVPKASNNNPSQGQQTQPHHAPHASDVTSDSDNLVHSRDFGHGHSHSQSQSQSQSQSTNPAASSRQPFAQALATTVELEPRPQRSEDDLLLDDDTTWSQPGTPPQSEPAILVGANGGRKSATRALSSALDAAAPASLPASLPAADRPHNVAGRSVSSPVDASASASGSASSSRVPTRTNTPVGGDGASDRPSSSHSVRTSSQKFSIDSRRGGKGGSIRIGNGKAVGGISTEAASAVGSSLGSVTDLLLVGPLALLIKELAPPYIHVFAGRRAAAPHVFEQGPGRDEHVVAGLGAPPRAVVARVVAQAGVAELGAREKDGEHQLFLDKRGAAAARDVVERAAGQKLEEVAVVGGGGGFSGCVAVCRIVARLIGPSLGGLAVLPLENTLNVDQQGIPPGLGTVVEVKAVVEHAAAVVLALDGNVAGAPQMLGRRRLGVVGRTAKTGVVDLSTHAAVALTQVVAGRIVKGGRPPLGDAALEAKDGPHVEADAGERGRNLHLTRIGGEADHALKEFAGAARDGIKIKSGRACSASSGNGPLLLPRRGLGGIKDAHNGTLGKDAAFATGESESDVEPDEQTQLGQALRAVSWWSV</sequence>
<dbReference type="AlphaFoldDB" id="A0A0F2M8C4"/>
<dbReference type="Proteomes" id="UP000033710">
    <property type="component" value="Unassembled WGS sequence"/>
</dbReference>
<protein>
    <recommendedName>
        <fullName evidence="9">AB hydrolase-1 domain-containing protein</fullName>
    </recommendedName>
</protein>
<evidence type="ECO:0000256" key="1">
    <source>
        <dbReference type="ARBA" id="ARBA00004167"/>
    </source>
</evidence>
<feature type="region of interest" description="Disordered" evidence="8">
    <location>
        <begin position="471"/>
        <end position="583"/>
    </location>
</feature>
<keyword evidence="3" id="KW-0378">Hydrolase</keyword>
<dbReference type="RefSeq" id="XP_016588020.1">
    <property type="nucleotide sequence ID" value="XM_016734966.1"/>
</dbReference>
<feature type="compositionally biased region" description="Low complexity" evidence="8">
    <location>
        <begin position="517"/>
        <end position="528"/>
    </location>
</feature>
<feature type="compositionally biased region" description="Low complexity" evidence="8">
    <location>
        <begin position="660"/>
        <end position="672"/>
    </location>
</feature>
<evidence type="ECO:0000313" key="11">
    <source>
        <dbReference type="Proteomes" id="UP000033710"/>
    </source>
</evidence>
<name>A0A0F2M8C4_SPOSC</name>
<evidence type="ECO:0000256" key="6">
    <source>
        <dbReference type="ARBA" id="ARBA00023098"/>
    </source>
</evidence>
<evidence type="ECO:0000313" key="10">
    <source>
        <dbReference type="EMBL" id="KJR85344.1"/>
    </source>
</evidence>
<dbReference type="EMBL" id="AXCR01000007">
    <property type="protein sequence ID" value="KJR85344.1"/>
    <property type="molecule type" value="Genomic_DNA"/>
</dbReference>
<evidence type="ECO:0000259" key="9">
    <source>
        <dbReference type="Pfam" id="PF00561"/>
    </source>
</evidence>
<keyword evidence="7" id="KW-0472">Membrane</keyword>
<dbReference type="KEGG" id="ssck:SPSK_08366"/>
<feature type="compositionally biased region" description="Polar residues" evidence="8">
    <location>
        <begin position="476"/>
        <end position="489"/>
    </location>
</feature>
<dbReference type="VEuPathDB" id="FungiDB:SPSK_08366"/>
<dbReference type="InterPro" id="IPR000073">
    <property type="entry name" value="AB_hydrolase_1"/>
</dbReference>
<proteinExistence type="predicted"/>
<keyword evidence="6" id="KW-0443">Lipid metabolism</keyword>
<dbReference type="GeneID" id="27670243"/>
<comment type="subcellular location">
    <subcellularLocation>
        <location evidence="1">Membrane</location>
        <topology evidence="1">Single-pass membrane protein</topology>
    </subcellularLocation>
</comment>
<dbReference type="Pfam" id="PF00561">
    <property type="entry name" value="Abhydrolase_1"/>
    <property type="match status" value="1"/>
</dbReference>
<evidence type="ECO:0000256" key="2">
    <source>
        <dbReference type="ARBA" id="ARBA00022692"/>
    </source>
</evidence>
<organism evidence="10 11">
    <name type="scientific">Sporothrix schenckii 1099-18</name>
    <dbReference type="NCBI Taxonomy" id="1397361"/>
    <lineage>
        <taxon>Eukaryota</taxon>
        <taxon>Fungi</taxon>
        <taxon>Dikarya</taxon>
        <taxon>Ascomycota</taxon>
        <taxon>Pezizomycotina</taxon>
        <taxon>Sordariomycetes</taxon>
        <taxon>Sordariomycetidae</taxon>
        <taxon>Ophiostomatales</taxon>
        <taxon>Ophiostomataceae</taxon>
        <taxon>Sporothrix</taxon>
    </lineage>
</organism>
<evidence type="ECO:0000256" key="7">
    <source>
        <dbReference type="ARBA" id="ARBA00023136"/>
    </source>
</evidence>
<reference evidence="10 11" key="1">
    <citation type="journal article" date="2014" name="BMC Genomics">
        <title>Comparative genomics of the major fungal agents of human and animal Sporotrichosis: Sporothrix schenckii and Sporothrix brasiliensis.</title>
        <authorList>
            <person name="Teixeira M.M."/>
            <person name="de Almeida L.G."/>
            <person name="Kubitschek-Barreira P."/>
            <person name="Alves F.L."/>
            <person name="Kioshima E.S."/>
            <person name="Abadio A.K."/>
            <person name="Fernandes L."/>
            <person name="Derengowski L.S."/>
            <person name="Ferreira K.S."/>
            <person name="Souza R.C."/>
            <person name="Ruiz J.C."/>
            <person name="de Andrade N.C."/>
            <person name="Paes H.C."/>
            <person name="Nicola A.M."/>
            <person name="Albuquerque P."/>
            <person name="Gerber A.L."/>
            <person name="Martins V.P."/>
            <person name="Peconick L.D."/>
            <person name="Neto A.V."/>
            <person name="Chaucanez C.B."/>
            <person name="Silva P.A."/>
            <person name="Cunha O.L."/>
            <person name="de Oliveira F.F."/>
            <person name="dos Santos T.C."/>
            <person name="Barros A.L."/>
            <person name="Soares M.A."/>
            <person name="de Oliveira L.M."/>
            <person name="Marini M.M."/>
            <person name="Villalobos-Duno H."/>
            <person name="Cunha M.M."/>
            <person name="de Hoog S."/>
            <person name="da Silveira J.F."/>
            <person name="Henrissat B."/>
            <person name="Nino-Vega G.A."/>
            <person name="Cisalpino P.S."/>
            <person name="Mora-Montes H.M."/>
            <person name="Almeida S.R."/>
            <person name="Stajich J.E."/>
            <person name="Lopes-Bezerra L.M."/>
            <person name="Vasconcelos A.T."/>
            <person name="Felipe M.S."/>
        </authorList>
    </citation>
    <scope>NUCLEOTIDE SEQUENCE [LARGE SCALE GENOMIC DNA]</scope>
    <source>
        <strain evidence="10 11">1099-18</strain>
    </source>
</reference>
<accession>A0A0F2M8C4</accession>
<evidence type="ECO:0000256" key="5">
    <source>
        <dbReference type="ARBA" id="ARBA00022989"/>
    </source>
</evidence>
<dbReference type="SUPFAM" id="SSF53474">
    <property type="entry name" value="alpha/beta-Hydrolases"/>
    <property type="match status" value="1"/>
</dbReference>
<keyword evidence="5" id="KW-1133">Transmembrane helix</keyword>
<feature type="compositionally biased region" description="Basic and acidic residues" evidence="8">
    <location>
        <begin position="504"/>
        <end position="513"/>
    </location>
</feature>
<evidence type="ECO:0000256" key="4">
    <source>
        <dbReference type="ARBA" id="ARBA00022963"/>
    </source>
</evidence>
<feature type="region of interest" description="Disordered" evidence="8">
    <location>
        <begin position="611"/>
        <end position="694"/>
    </location>
</feature>
<dbReference type="InterPro" id="IPR029058">
    <property type="entry name" value="AB_hydrolase_fold"/>
</dbReference>